<reference evidence="1" key="1">
    <citation type="submission" date="2023-04" db="EMBL/GenBank/DDBJ databases">
        <title>Draft Genome sequencing of Naganishia species isolated from polar environments using Oxford Nanopore Technology.</title>
        <authorList>
            <person name="Leo P."/>
            <person name="Venkateswaran K."/>
        </authorList>
    </citation>
    <scope>NUCLEOTIDE SEQUENCE</scope>
    <source>
        <strain evidence="1">DBVPG 5303</strain>
    </source>
</reference>
<name>A0ACC2X952_9TREE</name>
<gene>
    <name evidence="1" type="ORF">QFC24_005608</name>
</gene>
<comment type="caution">
    <text evidence="1">The sequence shown here is derived from an EMBL/GenBank/DDBJ whole genome shotgun (WGS) entry which is preliminary data.</text>
</comment>
<keyword evidence="2" id="KW-1185">Reference proteome</keyword>
<sequence>MAAPTPPPPAAPAAAESGLHAALRYTGVPPSVLKWRPRLPSKKMAVFLTLVGGGTYAYWYDRKECARIKQEYVDRVAHLAKVPMDGSLAFGRTVTVYAAKWPEDDDYERGLKYFKRYVKPVLVSAAIDYDLVSSPQYGSLTRHLQAKIIKARRRALSKQLGLDATTPLEDPEPWFLAGTPGQLSPEQKEQREIDGGVVIIGRHTLKEYMEGLRRGWMCGVAKFDREKQVEALVNVDGFFDLPETAVVGDVPSIDHVEEVAQPVVTPPQQPQKPFGLGALPFNKPMQSATPNVPAKPAVDPETLIPESAHAPPSTLPPQPSMLLLPWMNHLGFKQVPWMLLDAFNERAKYREGGEAAMKLIFGGERDFQGRGVDIVQQDSADLIQQSTLETSVNAARPTTDLDFDIQVEDFYKKSFKDLPGRIQKLRDTYYADLRTRLQTARDLAAGVREPTKDEVAKPPLKEDELKAERLKKEIRWRNEEEGYEIVKKGSPVTWMTRWNGWLKVYTEPEREL</sequence>
<accession>A0ACC2X952</accession>
<evidence type="ECO:0000313" key="2">
    <source>
        <dbReference type="Proteomes" id="UP001234202"/>
    </source>
</evidence>
<protein>
    <submittedName>
        <fullName evidence="1">Uncharacterized protein</fullName>
    </submittedName>
</protein>
<dbReference type="Proteomes" id="UP001234202">
    <property type="component" value="Unassembled WGS sequence"/>
</dbReference>
<dbReference type="EMBL" id="JASBWV010000023">
    <property type="protein sequence ID" value="KAJ9119894.1"/>
    <property type="molecule type" value="Genomic_DNA"/>
</dbReference>
<evidence type="ECO:0000313" key="1">
    <source>
        <dbReference type="EMBL" id="KAJ9119894.1"/>
    </source>
</evidence>
<proteinExistence type="predicted"/>
<organism evidence="1 2">
    <name type="scientific">Naganishia onofrii</name>
    <dbReference type="NCBI Taxonomy" id="1851511"/>
    <lineage>
        <taxon>Eukaryota</taxon>
        <taxon>Fungi</taxon>
        <taxon>Dikarya</taxon>
        <taxon>Basidiomycota</taxon>
        <taxon>Agaricomycotina</taxon>
        <taxon>Tremellomycetes</taxon>
        <taxon>Filobasidiales</taxon>
        <taxon>Filobasidiaceae</taxon>
        <taxon>Naganishia</taxon>
    </lineage>
</organism>